<dbReference type="AlphaFoldDB" id="A0A816UHJ6"/>
<comment type="catalytic activity">
    <reaction evidence="1 2">
        <text>Thiol-dependent hydrolysis of ester, thioester, amide, peptide and isopeptide bonds formed by the C-terminal Gly of ubiquitin (a 76-residue protein attached to proteins as an intracellular targeting signal).</text>
        <dbReference type="EC" id="3.4.19.12"/>
    </reaction>
</comment>
<reference evidence="9" key="1">
    <citation type="submission" date="2021-02" db="EMBL/GenBank/DDBJ databases">
        <authorList>
            <person name="Nowell W R."/>
        </authorList>
    </citation>
    <scope>NUCLEOTIDE SEQUENCE</scope>
</reference>
<dbReference type="Pfam" id="PF00443">
    <property type="entry name" value="UCH"/>
    <property type="match status" value="1"/>
</dbReference>
<dbReference type="Proteomes" id="UP000663866">
    <property type="component" value="Unassembled WGS sequence"/>
</dbReference>
<proteinExistence type="inferred from homology"/>
<dbReference type="SUPFAM" id="SSF54001">
    <property type="entry name" value="Cysteine proteinases"/>
    <property type="match status" value="1"/>
</dbReference>
<dbReference type="PROSITE" id="PS50235">
    <property type="entry name" value="USP_3"/>
    <property type="match status" value="1"/>
</dbReference>
<evidence type="ECO:0000259" key="4">
    <source>
        <dbReference type="PROSITE" id="PS50235"/>
    </source>
</evidence>
<evidence type="ECO:0000256" key="3">
    <source>
        <dbReference type="SAM" id="MobiDB-lite"/>
    </source>
</evidence>
<evidence type="ECO:0000313" key="8">
    <source>
        <dbReference type="EMBL" id="CAF2079182.1"/>
    </source>
</evidence>
<dbReference type="InterPro" id="IPR001394">
    <property type="entry name" value="Peptidase_C19_UCH"/>
</dbReference>
<dbReference type="EMBL" id="CAJNRG010005613">
    <property type="protein sequence ID" value="CAF2079182.1"/>
    <property type="molecule type" value="Genomic_DNA"/>
</dbReference>
<keyword evidence="13" id="KW-1185">Reference proteome</keyword>
<evidence type="ECO:0000313" key="10">
    <source>
        <dbReference type="EMBL" id="CAF3720756.1"/>
    </source>
</evidence>
<evidence type="ECO:0000313" key="7">
    <source>
        <dbReference type="EMBL" id="CAF1976153.1"/>
    </source>
</evidence>
<dbReference type="EMBL" id="CAJNOW010013861">
    <property type="protein sequence ID" value="CAF1625409.1"/>
    <property type="molecule type" value="Genomic_DNA"/>
</dbReference>
<dbReference type="Proteomes" id="UP000663834">
    <property type="component" value="Unassembled WGS sequence"/>
</dbReference>
<dbReference type="InterPro" id="IPR028889">
    <property type="entry name" value="USP"/>
</dbReference>
<dbReference type="Proteomes" id="UP000663842">
    <property type="component" value="Unassembled WGS sequence"/>
</dbReference>
<dbReference type="GO" id="GO:0016579">
    <property type="term" value="P:protein deubiquitination"/>
    <property type="evidence" value="ECO:0007669"/>
    <property type="project" value="InterPro"/>
</dbReference>
<evidence type="ECO:0000256" key="2">
    <source>
        <dbReference type="RuleBase" id="RU366025"/>
    </source>
</evidence>
<evidence type="ECO:0000313" key="11">
    <source>
        <dbReference type="EMBL" id="CAF3731642.1"/>
    </source>
</evidence>
<dbReference type="InterPro" id="IPR038765">
    <property type="entry name" value="Papain-like_cys_pep_sf"/>
</dbReference>
<organism evidence="9 12">
    <name type="scientific">Rotaria magnacalcarata</name>
    <dbReference type="NCBI Taxonomy" id="392030"/>
    <lineage>
        <taxon>Eukaryota</taxon>
        <taxon>Metazoa</taxon>
        <taxon>Spiralia</taxon>
        <taxon>Gnathifera</taxon>
        <taxon>Rotifera</taxon>
        <taxon>Eurotatoria</taxon>
        <taxon>Bdelloidea</taxon>
        <taxon>Philodinida</taxon>
        <taxon>Philodinidae</taxon>
        <taxon>Rotaria</taxon>
    </lineage>
</organism>
<keyword evidence="2" id="KW-0833">Ubl conjugation pathway</keyword>
<dbReference type="InterPro" id="IPR050185">
    <property type="entry name" value="Ub_carboxyl-term_hydrolase"/>
</dbReference>
<dbReference type="Proteomes" id="UP000663887">
    <property type="component" value="Unassembled WGS sequence"/>
</dbReference>
<dbReference type="PROSITE" id="PS00973">
    <property type="entry name" value="USP_2"/>
    <property type="match status" value="1"/>
</dbReference>
<dbReference type="OrthoDB" id="10009867at2759"/>
<dbReference type="PANTHER" id="PTHR21646">
    <property type="entry name" value="UBIQUITIN CARBOXYL-TERMINAL HYDROLASE"/>
    <property type="match status" value="1"/>
</dbReference>
<evidence type="ECO:0000313" key="13">
    <source>
        <dbReference type="Proteomes" id="UP000663866"/>
    </source>
</evidence>
<evidence type="ECO:0000313" key="5">
    <source>
        <dbReference type="EMBL" id="CAF1012908.1"/>
    </source>
</evidence>
<dbReference type="Proteomes" id="UP000663856">
    <property type="component" value="Unassembled WGS sequence"/>
</dbReference>
<comment type="similarity">
    <text evidence="2">Belongs to the peptidase C19 family.</text>
</comment>
<feature type="compositionally biased region" description="Basic and acidic residues" evidence="3">
    <location>
        <begin position="286"/>
        <end position="298"/>
    </location>
</feature>
<evidence type="ECO:0000313" key="6">
    <source>
        <dbReference type="EMBL" id="CAF1625409.1"/>
    </source>
</evidence>
<feature type="compositionally biased region" description="Polar residues" evidence="3">
    <location>
        <begin position="1"/>
        <end position="48"/>
    </location>
</feature>
<keyword evidence="2" id="KW-0378">Hydrolase</keyword>
<dbReference type="EC" id="3.4.19.12" evidence="2"/>
<dbReference type="PANTHER" id="PTHR21646:SF23">
    <property type="entry name" value="UBIQUITIN CARBOXYL-TERMINAL HYDROLASE USP2"/>
    <property type="match status" value="1"/>
</dbReference>
<evidence type="ECO:0000256" key="1">
    <source>
        <dbReference type="ARBA" id="ARBA00000707"/>
    </source>
</evidence>
<dbReference type="EMBL" id="CAJOBG010000001">
    <property type="protein sequence ID" value="CAF3731642.1"/>
    <property type="molecule type" value="Genomic_DNA"/>
</dbReference>
<feature type="region of interest" description="Disordered" evidence="3">
    <location>
        <begin position="1"/>
        <end position="90"/>
    </location>
</feature>
<evidence type="ECO:0000313" key="12">
    <source>
        <dbReference type="Proteomes" id="UP000663824"/>
    </source>
</evidence>
<dbReference type="Proteomes" id="UP000663824">
    <property type="component" value="Unassembled WGS sequence"/>
</dbReference>
<comment type="caution">
    <text evidence="9">The sequence shown here is derived from an EMBL/GenBank/DDBJ whole genome shotgun (WGS) entry which is preliminary data.</text>
</comment>
<name>A0A816UHJ6_9BILA</name>
<feature type="region of interest" description="Disordered" evidence="3">
    <location>
        <begin position="277"/>
        <end position="298"/>
    </location>
</feature>
<gene>
    <name evidence="5" type="ORF">CJN711_LOCUS2917</name>
    <name evidence="6" type="ORF">KQP761_LOCUS25267</name>
    <name evidence="9" type="ORF">MBJ925_LOCUS23670</name>
    <name evidence="11" type="ORF">OVN521_LOCUS23</name>
    <name evidence="10" type="ORF">UXM345_LOCUS185</name>
    <name evidence="7" type="ORF">WKI299_LOCUS3550</name>
    <name evidence="8" type="ORF">XDN619_LOCUS14254</name>
</gene>
<evidence type="ECO:0000313" key="9">
    <source>
        <dbReference type="EMBL" id="CAF2108130.1"/>
    </source>
</evidence>
<dbReference type="GO" id="GO:0004843">
    <property type="term" value="F:cysteine-type deubiquitinase activity"/>
    <property type="evidence" value="ECO:0007669"/>
    <property type="project" value="UniProtKB-UniRule"/>
</dbReference>
<dbReference type="EMBL" id="CAJNOV010000240">
    <property type="protein sequence ID" value="CAF1012908.1"/>
    <property type="molecule type" value="Genomic_DNA"/>
</dbReference>
<keyword evidence="2" id="KW-0788">Thiol protease</keyword>
<dbReference type="InterPro" id="IPR018200">
    <property type="entry name" value="USP_CS"/>
</dbReference>
<dbReference type="EMBL" id="CAJOBF010000006">
    <property type="protein sequence ID" value="CAF3720756.1"/>
    <property type="molecule type" value="Genomic_DNA"/>
</dbReference>
<sequence length="509" mass="57004">MSAGRSSANTRTSSMTRPMPQLNNTPTVSSVTRSIQTGSMNVTASSARSRPLTVVRQGSTDRGSISTQNIPPTVSISQRRISNDTTRPTITSQDRSTVTINQHYGNGAVSESSNDDTEQCEPNGYNLASTMKANEESTSATASSIDRQNTQSYLLLESQLKSGGLTGLQNLGNTCFMNSVLQCLSNTKPLLLFCYKEDLDTHFNRSSTSVMKGSLMKEYANLIRTMWSSSSSHSVVSPSAFKSIVGRFASRFVGYAQQDSQEFLRYLLQGLHEDVNRVQQKPSPSKIDEKAEEKKKETERARTSWERCLLYDNSAIADIFAGQLKSTLECTHCQYQSTTFDMFWDLSIPLPRNKSSSSVQECIQLFMSKEELDGNEKPMCAKCKQKRRCTKKFSIQKCPDILVLHLKRFSQARGRTKLNTHVDFPIINLKLDDLADVMSTSYEGPVPTYNLFGISNHSGTAYSGHYTAQCKHPFTNQWHEFNDSSVYSLSDKSRFISSNAYVLFYERNK</sequence>
<dbReference type="EMBL" id="CAJNRF010000710">
    <property type="protein sequence ID" value="CAF1976153.1"/>
    <property type="molecule type" value="Genomic_DNA"/>
</dbReference>
<feature type="domain" description="USP" evidence="4">
    <location>
        <begin position="166"/>
        <end position="508"/>
    </location>
</feature>
<accession>A0A816UHJ6</accession>
<keyword evidence="2" id="KW-0645">Protease</keyword>
<protein>
    <recommendedName>
        <fullName evidence="2">Ubiquitin carboxyl-terminal hydrolase</fullName>
        <ecNumber evidence="2">3.4.19.12</ecNumber>
    </recommendedName>
</protein>
<dbReference type="PROSITE" id="PS00972">
    <property type="entry name" value="USP_1"/>
    <property type="match status" value="1"/>
</dbReference>
<dbReference type="CDD" id="cd02674">
    <property type="entry name" value="Peptidase_C19R"/>
    <property type="match status" value="1"/>
</dbReference>
<dbReference type="Proteomes" id="UP000663855">
    <property type="component" value="Unassembled WGS sequence"/>
</dbReference>
<dbReference type="GO" id="GO:0006508">
    <property type="term" value="P:proteolysis"/>
    <property type="evidence" value="ECO:0007669"/>
    <property type="project" value="UniProtKB-KW"/>
</dbReference>
<dbReference type="Gene3D" id="3.90.70.10">
    <property type="entry name" value="Cysteine proteinases"/>
    <property type="match status" value="1"/>
</dbReference>
<dbReference type="EMBL" id="CAJNRE010012164">
    <property type="protein sequence ID" value="CAF2108130.1"/>
    <property type="molecule type" value="Genomic_DNA"/>
</dbReference>
<feature type="compositionally biased region" description="Polar residues" evidence="3">
    <location>
        <begin position="56"/>
        <end position="90"/>
    </location>
</feature>